<evidence type="ECO:0000313" key="4">
    <source>
        <dbReference type="Proteomes" id="UP001500016"/>
    </source>
</evidence>
<dbReference type="PANTHER" id="PTHR44068:SF11">
    <property type="entry name" value="GERANYL DIPHOSPHATE 2-C-METHYLTRANSFERASE"/>
    <property type="match status" value="1"/>
</dbReference>
<proteinExistence type="predicted"/>
<feature type="domain" description="Methyltransferase type 11" evidence="2">
    <location>
        <begin position="98"/>
        <end position="196"/>
    </location>
</feature>
<dbReference type="EMBL" id="BAAAPE010000024">
    <property type="protein sequence ID" value="GAA2100714.1"/>
    <property type="molecule type" value="Genomic_DNA"/>
</dbReference>
<evidence type="ECO:0000313" key="3">
    <source>
        <dbReference type="EMBL" id="GAA2100714.1"/>
    </source>
</evidence>
<dbReference type="GO" id="GO:0008168">
    <property type="term" value="F:methyltransferase activity"/>
    <property type="evidence" value="ECO:0007669"/>
    <property type="project" value="UniProtKB-KW"/>
</dbReference>
<gene>
    <name evidence="3" type="ORF">GCM10009801_73410</name>
</gene>
<evidence type="ECO:0000256" key="1">
    <source>
        <dbReference type="ARBA" id="ARBA00022679"/>
    </source>
</evidence>
<accession>A0ABN2WXI4</accession>
<keyword evidence="1" id="KW-0808">Transferase</keyword>
<name>A0ABN2WXI4_9ACTN</name>
<evidence type="ECO:0000259" key="2">
    <source>
        <dbReference type="Pfam" id="PF08241"/>
    </source>
</evidence>
<dbReference type="InterPro" id="IPR013216">
    <property type="entry name" value="Methyltransf_11"/>
</dbReference>
<keyword evidence="3" id="KW-0489">Methyltransferase</keyword>
<dbReference type="InterPro" id="IPR050447">
    <property type="entry name" value="Erg6_SMT_methyltransf"/>
</dbReference>
<sequence>MSDHTITEGPAGGRQSTLAKIAHMFRGTTDPDARVRSFYEVLDNIREDGFYREILGMESTYINYGYWADGCDDPDTACEALADELADAAGISEGDRVLDVGFGFAEQDFHWLRTRKPEKISGINVTPSQVQGARRRAEALGVADRLDLRVGSATALPFEDGSFDRVVALEASAHFDTRQKFFREALRVLRPGGVLATTDPLPRQGTVPKGGLMGRLDESRRKRVIPDANWYPRPVYEDQLRQAGYTQIQVRDITDSVLIPNAEHIRARCTRLLRDPRFSSFKQRNGIKWHLKVTELRAASRDYVISAAWKPHDRV</sequence>
<dbReference type="InterPro" id="IPR029063">
    <property type="entry name" value="SAM-dependent_MTases_sf"/>
</dbReference>
<dbReference type="Gene3D" id="3.40.50.150">
    <property type="entry name" value="Vaccinia Virus protein VP39"/>
    <property type="match status" value="1"/>
</dbReference>
<comment type="caution">
    <text evidence="3">The sequence shown here is derived from an EMBL/GenBank/DDBJ whole genome shotgun (WGS) entry which is preliminary data.</text>
</comment>
<dbReference type="CDD" id="cd02440">
    <property type="entry name" value="AdoMet_MTases"/>
    <property type="match status" value="1"/>
</dbReference>
<keyword evidence="4" id="KW-1185">Reference proteome</keyword>
<dbReference type="GO" id="GO:0032259">
    <property type="term" value="P:methylation"/>
    <property type="evidence" value="ECO:0007669"/>
    <property type="project" value="UniProtKB-KW"/>
</dbReference>
<reference evidence="3 4" key="1">
    <citation type="journal article" date="2019" name="Int. J. Syst. Evol. Microbiol.">
        <title>The Global Catalogue of Microorganisms (GCM) 10K type strain sequencing project: providing services to taxonomists for standard genome sequencing and annotation.</title>
        <authorList>
            <consortium name="The Broad Institute Genomics Platform"/>
            <consortium name="The Broad Institute Genome Sequencing Center for Infectious Disease"/>
            <person name="Wu L."/>
            <person name="Ma J."/>
        </authorList>
    </citation>
    <scope>NUCLEOTIDE SEQUENCE [LARGE SCALE GENOMIC DNA]</scope>
    <source>
        <strain evidence="3 4">JCM 15478</strain>
    </source>
</reference>
<dbReference type="Proteomes" id="UP001500016">
    <property type="component" value="Unassembled WGS sequence"/>
</dbReference>
<dbReference type="PANTHER" id="PTHR44068">
    <property type="entry name" value="ZGC:194242"/>
    <property type="match status" value="1"/>
</dbReference>
<dbReference type="RefSeq" id="WP_344534611.1">
    <property type="nucleotide sequence ID" value="NZ_BAAAPE010000024.1"/>
</dbReference>
<organism evidence="3 4">
    <name type="scientific">Streptomyces albiaxialis</name>
    <dbReference type="NCBI Taxonomy" id="329523"/>
    <lineage>
        <taxon>Bacteria</taxon>
        <taxon>Bacillati</taxon>
        <taxon>Actinomycetota</taxon>
        <taxon>Actinomycetes</taxon>
        <taxon>Kitasatosporales</taxon>
        <taxon>Streptomycetaceae</taxon>
        <taxon>Streptomyces</taxon>
    </lineage>
</organism>
<dbReference type="Pfam" id="PF08241">
    <property type="entry name" value="Methyltransf_11"/>
    <property type="match status" value="1"/>
</dbReference>
<dbReference type="SUPFAM" id="SSF53335">
    <property type="entry name" value="S-adenosyl-L-methionine-dependent methyltransferases"/>
    <property type="match status" value="1"/>
</dbReference>
<protein>
    <submittedName>
        <fullName evidence="3">Methyltransferase domain-containing protein</fullName>
    </submittedName>
</protein>